<dbReference type="Proteomes" id="UP001315860">
    <property type="component" value="Chromosome"/>
</dbReference>
<gene>
    <name evidence="1" type="ORF">NP095_10165</name>
</gene>
<proteinExistence type="predicted"/>
<protein>
    <submittedName>
        <fullName evidence="1">Uncharacterized protein</fullName>
    </submittedName>
</protein>
<organism evidence="1 2">
    <name type="scientific">Aeromicrobium duanguangcaii</name>
    <dbReference type="NCBI Taxonomy" id="2968086"/>
    <lineage>
        <taxon>Bacteria</taxon>
        <taxon>Bacillati</taxon>
        <taxon>Actinomycetota</taxon>
        <taxon>Actinomycetes</taxon>
        <taxon>Propionibacteriales</taxon>
        <taxon>Nocardioidaceae</taxon>
        <taxon>Aeromicrobium</taxon>
    </lineage>
</organism>
<evidence type="ECO:0000313" key="2">
    <source>
        <dbReference type="Proteomes" id="UP001315860"/>
    </source>
</evidence>
<dbReference type="EMBL" id="CP101990">
    <property type="protein sequence ID" value="UUI67567.1"/>
    <property type="molecule type" value="Genomic_DNA"/>
</dbReference>
<evidence type="ECO:0000313" key="1">
    <source>
        <dbReference type="EMBL" id="UUI67567.1"/>
    </source>
</evidence>
<accession>A0ABY5KEP4</accession>
<reference evidence="1 2" key="1">
    <citation type="submission" date="2022-07" db="EMBL/GenBank/DDBJ databases">
        <title>Novel species in genus Aeromicrobium.</title>
        <authorList>
            <person name="Ye L."/>
        </authorList>
    </citation>
    <scope>NUCLEOTIDE SEQUENCE [LARGE SCALE GENOMIC DNA]</scope>
    <source>
        <strain evidence="2">zg-Y50</strain>
    </source>
</reference>
<name>A0ABY5KEP4_9ACTN</name>
<sequence>MFWWMMLALTVWAMVATVRAVRRDGLRRVPTARIPRRPEPRR</sequence>
<dbReference type="RefSeq" id="WP_256766087.1">
    <property type="nucleotide sequence ID" value="NZ_CP101990.1"/>
</dbReference>
<keyword evidence="2" id="KW-1185">Reference proteome</keyword>